<feature type="transmembrane region" description="Helical" evidence="1">
    <location>
        <begin position="202"/>
        <end position="233"/>
    </location>
</feature>
<organism evidence="2 3">
    <name type="scientific">Colocasia esculenta</name>
    <name type="common">Wild taro</name>
    <name type="synonym">Arum esculentum</name>
    <dbReference type="NCBI Taxonomy" id="4460"/>
    <lineage>
        <taxon>Eukaryota</taxon>
        <taxon>Viridiplantae</taxon>
        <taxon>Streptophyta</taxon>
        <taxon>Embryophyta</taxon>
        <taxon>Tracheophyta</taxon>
        <taxon>Spermatophyta</taxon>
        <taxon>Magnoliopsida</taxon>
        <taxon>Liliopsida</taxon>
        <taxon>Araceae</taxon>
        <taxon>Aroideae</taxon>
        <taxon>Colocasieae</taxon>
        <taxon>Colocasia</taxon>
    </lineage>
</organism>
<dbReference type="Proteomes" id="UP000652761">
    <property type="component" value="Unassembled WGS sequence"/>
</dbReference>
<keyword evidence="1" id="KW-0472">Membrane</keyword>
<feature type="transmembrane region" description="Helical" evidence="1">
    <location>
        <begin position="281"/>
        <end position="301"/>
    </location>
</feature>
<sequence>MVRRSFSHGCSVSLVVTPGCSFPTSWRCVLRLCFCIVFSDSASFAGVVVVASAFVGVPTALAVFGSVGGGTTFRVPGGGCGRWLAFQQGSGVSCRRVLLLLMGACAASVVDVFARAAVGFVLGLCVWVVVCSRSSSLLVLVEVRFPQNCVVLVSDCCGVALWVEVHRLAACVLVEEHRLVALSSSDVSQNSQNGYLRVRGVLFVWLVHSGGFSQSGALVVLVEVVFLFIFEFLGCTGGTSCVPVVGWFALLLVPCVLYQMGVWAACPVFSVRRSQLCLEMLVAVWYVALSASVVGAVPYVVGF</sequence>
<keyword evidence="1" id="KW-1133">Transmembrane helix</keyword>
<dbReference type="EMBL" id="NMUH01006963">
    <property type="protein sequence ID" value="MQM16346.1"/>
    <property type="molecule type" value="Genomic_DNA"/>
</dbReference>
<reference evidence="2" key="1">
    <citation type="submission" date="2017-07" db="EMBL/GenBank/DDBJ databases">
        <title>Taro Niue Genome Assembly and Annotation.</title>
        <authorList>
            <person name="Atibalentja N."/>
            <person name="Keating K."/>
            <person name="Fields C.J."/>
        </authorList>
    </citation>
    <scope>NUCLEOTIDE SEQUENCE</scope>
    <source>
        <strain evidence="2">Niue_2</strain>
        <tissue evidence="2">Leaf</tissue>
    </source>
</reference>
<evidence type="ECO:0000313" key="2">
    <source>
        <dbReference type="EMBL" id="MQM16346.1"/>
    </source>
</evidence>
<feature type="transmembrane region" description="Helical" evidence="1">
    <location>
        <begin position="32"/>
        <end position="55"/>
    </location>
</feature>
<dbReference type="AlphaFoldDB" id="A0A843XAI9"/>
<evidence type="ECO:0000313" key="3">
    <source>
        <dbReference type="Proteomes" id="UP000652761"/>
    </source>
</evidence>
<gene>
    <name evidence="2" type="ORF">Taro_049305</name>
</gene>
<feature type="transmembrane region" description="Helical" evidence="1">
    <location>
        <begin position="245"/>
        <end position="269"/>
    </location>
</feature>
<protein>
    <submittedName>
        <fullName evidence="2">Uncharacterized protein</fullName>
    </submittedName>
</protein>
<comment type="caution">
    <text evidence="2">The sequence shown here is derived from an EMBL/GenBank/DDBJ whole genome shotgun (WGS) entry which is preliminary data.</text>
</comment>
<accession>A0A843XAI9</accession>
<feature type="transmembrane region" description="Helical" evidence="1">
    <location>
        <begin position="120"/>
        <end position="141"/>
    </location>
</feature>
<name>A0A843XAI9_COLES</name>
<keyword evidence="1" id="KW-0812">Transmembrane</keyword>
<keyword evidence="3" id="KW-1185">Reference proteome</keyword>
<evidence type="ECO:0000256" key="1">
    <source>
        <dbReference type="SAM" id="Phobius"/>
    </source>
</evidence>
<proteinExistence type="predicted"/>